<dbReference type="InterPro" id="IPR002477">
    <property type="entry name" value="Peptidoglycan-bd-like"/>
</dbReference>
<feature type="domain" description="Peptidoglycan binding-like" evidence="2">
    <location>
        <begin position="72"/>
        <end position="124"/>
    </location>
</feature>
<evidence type="ECO:0000259" key="3">
    <source>
        <dbReference type="Pfam" id="PF08924"/>
    </source>
</evidence>
<dbReference type="AlphaFoldDB" id="A0A923HSP3"/>
<dbReference type="SUPFAM" id="SSF47090">
    <property type="entry name" value="PGBD-like"/>
    <property type="match status" value="2"/>
</dbReference>
<keyword evidence="5" id="KW-1185">Reference proteome</keyword>
<dbReference type="Gene3D" id="3.20.20.80">
    <property type="entry name" value="Glycosidases"/>
    <property type="match status" value="1"/>
</dbReference>
<dbReference type="Pfam" id="PF08924">
    <property type="entry name" value="Rv2525c_GlyHyd-like"/>
    <property type="match status" value="1"/>
</dbReference>
<dbReference type="Proteomes" id="UP000616595">
    <property type="component" value="Unassembled WGS sequence"/>
</dbReference>
<dbReference type="InterPro" id="IPR036365">
    <property type="entry name" value="PGBD-like_sf"/>
</dbReference>
<proteinExistence type="predicted"/>
<keyword evidence="1" id="KW-0472">Membrane</keyword>
<dbReference type="SUPFAM" id="SSF51445">
    <property type="entry name" value="(Trans)glycosidases"/>
    <property type="match status" value="1"/>
</dbReference>
<dbReference type="InterPro" id="IPR015020">
    <property type="entry name" value="Rv2525c-like_Glyco_Hydro-like"/>
</dbReference>
<dbReference type="Gene3D" id="1.10.101.10">
    <property type="entry name" value="PGBD-like superfamily/PGBD"/>
    <property type="match status" value="3"/>
</dbReference>
<comment type="caution">
    <text evidence="4">The sequence shown here is derived from an EMBL/GenBank/DDBJ whole genome shotgun (WGS) entry which is preliminary data.</text>
</comment>
<feature type="transmembrane region" description="Helical" evidence="1">
    <location>
        <begin position="689"/>
        <end position="707"/>
    </location>
</feature>
<organism evidence="4 5">
    <name type="scientific">Acetobacterium paludosum</name>
    <dbReference type="NCBI Taxonomy" id="52693"/>
    <lineage>
        <taxon>Bacteria</taxon>
        <taxon>Bacillati</taxon>
        <taxon>Bacillota</taxon>
        <taxon>Clostridia</taxon>
        <taxon>Eubacteriales</taxon>
        <taxon>Eubacteriaceae</taxon>
        <taxon>Acetobacterium</taxon>
    </lineage>
</organism>
<dbReference type="InterPro" id="IPR017853">
    <property type="entry name" value="GH"/>
</dbReference>
<dbReference type="CDD" id="cd06418">
    <property type="entry name" value="GH25_BacA-like"/>
    <property type="match status" value="1"/>
</dbReference>
<reference evidence="4" key="1">
    <citation type="submission" date="2019-10" db="EMBL/GenBank/DDBJ databases">
        <authorList>
            <person name="Ross D.E."/>
            <person name="Gulliver D."/>
        </authorList>
    </citation>
    <scope>NUCLEOTIDE SEQUENCE</scope>
    <source>
        <strain evidence="4">DER-2019</strain>
    </source>
</reference>
<evidence type="ECO:0000256" key="1">
    <source>
        <dbReference type="SAM" id="Phobius"/>
    </source>
</evidence>
<dbReference type="OrthoDB" id="1795295at2"/>
<dbReference type="Pfam" id="PF01471">
    <property type="entry name" value="PG_binding_1"/>
    <property type="match status" value="2"/>
</dbReference>
<keyword evidence="1" id="KW-0812">Transmembrane</keyword>
<dbReference type="InterPro" id="IPR036366">
    <property type="entry name" value="PGBDSf"/>
</dbReference>
<dbReference type="RefSeq" id="WP_148566193.1">
    <property type="nucleotide sequence ID" value="NZ_RXYA01000003.1"/>
</dbReference>
<evidence type="ECO:0000259" key="2">
    <source>
        <dbReference type="Pfam" id="PF01471"/>
    </source>
</evidence>
<name>A0A923HSP3_9FIRM</name>
<evidence type="ECO:0000313" key="5">
    <source>
        <dbReference type="Proteomes" id="UP000616595"/>
    </source>
</evidence>
<protein>
    <submittedName>
        <fullName evidence="4">DUF1906 domain-containing protein</fullName>
    </submittedName>
</protein>
<feature type="domain" description="Rv2525c-like glycoside hydrolase-like" evidence="3">
    <location>
        <begin position="298"/>
        <end position="480"/>
    </location>
</feature>
<reference evidence="4" key="2">
    <citation type="submission" date="2020-10" db="EMBL/GenBank/DDBJ databases">
        <title>Comparative genomics of the Acetobacterium genus.</title>
        <authorList>
            <person name="Marshall C."/>
            <person name="May H."/>
            <person name="Norman S."/>
        </authorList>
    </citation>
    <scope>NUCLEOTIDE SEQUENCE</scope>
    <source>
        <strain evidence="4">DER-2019</strain>
    </source>
</reference>
<accession>A0A923HSP3</accession>
<dbReference type="EMBL" id="WJBD01000006">
    <property type="protein sequence ID" value="MBC3887969.1"/>
    <property type="molecule type" value="Genomic_DNA"/>
</dbReference>
<keyword evidence="1" id="KW-1133">Transmembrane helix</keyword>
<gene>
    <name evidence="4" type="ORF">GH810_06555</name>
</gene>
<sequence length="714" mass="76838">MDQKVLMTQVWLNNTYLGRNGYIDCDEDGATGNGTIASLISALQIEIGIAGPTGEFGPATVVACPTLQSGATGNGVKILQGALWCKGFSSADLTGTFDSDTISGVNQFQSEAGFVANSVVTPKIFKGILSTDAVVLISNGDPRIREIQKNLNKKYSDYFWKDLNIVPCDGIYGRNTCNALLYAFQAAEGITEPNGVFGLMTENSAPLISIWSDETEFVLLLQHLLYVNGFDPGDFDGGFGYGVENKVIAFQEMMALDADGIVGLSTWAALLVSKGNVNRSANAVDTTYRISPARASYLKDTGINYVGRYLSGYWPVTLTEIDSILATGLHFIPIFERSGSDENADRVTEIGYFTSAQGTKDALYAIEKADRLGLPRTTIIYFAVDFDVYDYEVESNIIPYFSALKTALSQNSDYRVGIYASRSSCKKVANAGYTVASYVCDMSTGFSGNIGQTIPSNWAFDQYAEVTVGQGWLAMDVDKVIASGRDNGVDAVTVANLPRVLCEYTLESLNLTPTLGWANDVTYSFTTPIADIQYKMGISGEFTPIIDKESVPSNNKTTLSINNGQFDEVEFSSAQSIFNSMDAGNKVIFGDSGTLQPVVSIANTVEHGSMTVAFKIDDTGNLQIDLQVEQDIHESSTDTETIYVEVCYTIKKNSDNSNELNQIEEGIIALTGVVALVVLAMILLAEAPIAAGGTAIAGLLVLVGLVSEENSNLK</sequence>
<evidence type="ECO:0000313" key="4">
    <source>
        <dbReference type="EMBL" id="MBC3887969.1"/>
    </source>
</evidence>
<feature type="domain" description="Peptidoglycan binding-like" evidence="2">
    <location>
        <begin position="216"/>
        <end position="270"/>
    </location>
</feature>